<reference evidence="1" key="1">
    <citation type="submission" date="2018-08" db="EMBL/GenBank/DDBJ databases">
        <authorList>
            <person name="Jin W."/>
            <person name="Wang H."/>
            <person name="Yang Y."/>
            <person name="Li M."/>
            <person name="Liu J."/>
        </authorList>
    </citation>
    <scope>NUCLEOTIDE SEQUENCE</scope>
    <source>
        <strain evidence="1">AESS21</strain>
    </source>
</reference>
<organism evidence="1 2">
    <name type="scientific">Roseibium polysiphoniae</name>
    <dbReference type="NCBI Taxonomy" id="2571221"/>
    <lineage>
        <taxon>Bacteria</taxon>
        <taxon>Pseudomonadati</taxon>
        <taxon>Pseudomonadota</taxon>
        <taxon>Alphaproteobacteria</taxon>
        <taxon>Hyphomicrobiales</taxon>
        <taxon>Stappiaceae</taxon>
        <taxon>Roseibium</taxon>
    </lineage>
</organism>
<evidence type="ECO:0000313" key="2">
    <source>
        <dbReference type="Proteomes" id="UP000705379"/>
    </source>
</evidence>
<accession>A0A944CDH1</accession>
<gene>
    <name evidence="1" type="ORF">DYI23_09935</name>
</gene>
<protein>
    <submittedName>
        <fullName evidence="1">Uncharacterized protein</fullName>
    </submittedName>
</protein>
<sequence>MPSFLELTQRIVLAVDIVSNRTAQAKAVSQIFSSPAKFMSAIELIRRQQVGLWPADHSLVA</sequence>
<evidence type="ECO:0000313" key="1">
    <source>
        <dbReference type="EMBL" id="MBS8260537.1"/>
    </source>
</evidence>
<dbReference type="EMBL" id="QTKU01000002">
    <property type="protein sequence ID" value="MBS8260537.1"/>
    <property type="molecule type" value="Genomic_DNA"/>
</dbReference>
<dbReference type="AlphaFoldDB" id="A0A944CDH1"/>
<reference evidence="1" key="2">
    <citation type="journal article" date="2021" name="Microorganisms">
        <title>Bacterial Dimethylsulfoniopropionate Biosynthesis in the East China Sea.</title>
        <authorList>
            <person name="Liu J."/>
            <person name="Zhang Y."/>
            <person name="Liu J."/>
            <person name="Zhong H."/>
            <person name="Williams B.T."/>
            <person name="Zheng Y."/>
            <person name="Curson A.R.J."/>
            <person name="Sun C."/>
            <person name="Sun H."/>
            <person name="Song D."/>
            <person name="Wagner Mackenzie B."/>
            <person name="Bermejo Martinez A."/>
            <person name="Todd J.D."/>
            <person name="Zhang X.H."/>
        </authorList>
    </citation>
    <scope>NUCLEOTIDE SEQUENCE</scope>
    <source>
        <strain evidence="1">AESS21</strain>
    </source>
</reference>
<proteinExistence type="predicted"/>
<dbReference type="Proteomes" id="UP000705379">
    <property type="component" value="Unassembled WGS sequence"/>
</dbReference>
<comment type="caution">
    <text evidence="1">The sequence shown here is derived from an EMBL/GenBank/DDBJ whole genome shotgun (WGS) entry which is preliminary data.</text>
</comment>
<name>A0A944CDH1_9HYPH</name>